<evidence type="ECO:0000259" key="3">
    <source>
        <dbReference type="Pfam" id="PF02579"/>
    </source>
</evidence>
<dbReference type="InterPro" id="IPR036105">
    <property type="entry name" value="DiNase_FeMo-co_biosyn_sf"/>
</dbReference>
<dbReference type="PANTHER" id="PTHR33937:SF1">
    <property type="entry name" value="IRON-MOLIBDENUM COFACTOR PROCESSING PROTEIN"/>
    <property type="match status" value="1"/>
</dbReference>
<protein>
    <submittedName>
        <fullName evidence="4">NifB/NifX family molybdenum-iron cluster-binding protein</fullName>
    </submittedName>
</protein>
<dbReference type="Proteomes" id="UP001549691">
    <property type="component" value="Unassembled WGS sequence"/>
</dbReference>
<evidence type="ECO:0000256" key="2">
    <source>
        <dbReference type="ARBA" id="ARBA00023231"/>
    </source>
</evidence>
<feature type="domain" description="Dinitrogenase iron-molybdenum cofactor biosynthesis" evidence="3">
    <location>
        <begin position="39"/>
        <end position="131"/>
    </location>
</feature>
<dbReference type="Pfam" id="PF02579">
    <property type="entry name" value="Nitro_FeMo-Co"/>
    <property type="match status" value="1"/>
</dbReference>
<evidence type="ECO:0000313" key="5">
    <source>
        <dbReference type="Proteomes" id="UP001549691"/>
    </source>
</evidence>
<dbReference type="InterPro" id="IPR034169">
    <property type="entry name" value="NifX-like"/>
</dbReference>
<organism evidence="4 5">
    <name type="scientific">Uliginosibacterium flavum</name>
    <dbReference type="NCBI Taxonomy" id="1396831"/>
    <lineage>
        <taxon>Bacteria</taxon>
        <taxon>Pseudomonadati</taxon>
        <taxon>Pseudomonadota</taxon>
        <taxon>Betaproteobacteria</taxon>
        <taxon>Rhodocyclales</taxon>
        <taxon>Zoogloeaceae</taxon>
        <taxon>Uliginosibacterium</taxon>
    </lineage>
</organism>
<dbReference type="CDD" id="cd00853">
    <property type="entry name" value="NifX"/>
    <property type="match status" value="1"/>
</dbReference>
<keyword evidence="5" id="KW-1185">Reference proteome</keyword>
<evidence type="ECO:0000256" key="1">
    <source>
        <dbReference type="ARBA" id="ARBA00010285"/>
    </source>
</evidence>
<sequence>MSAKSPPSLRKLTLAWSATDPKPGTPRGSLLVAFASRDRAHVDQHFGAAEGFVLYAIDAERARLAGVLEFAAEAMDGNENKLADKISALSGCAAMYCLAVGGSAVRQLLAAGIQPMKLDEAEAIEPILQAISAGVREGGVAWIDKVLRKDEDAGRFERMAEEGWTE</sequence>
<dbReference type="Gene3D" id="3.30.420.130">
    <property type="entry name" value="Dinitrogenase iron-molybdenum cofactor biosynthesis domain"/>
    <property type="match status" value="1"/>
</dbReference>
<name>A0ABV2TIY9_9RHOO</name>
<keyword evidence="2" id="KW-0535">Nitrogen fixation</keyword>
<dbReference type="EMBL" id="JBEWZI010000005">
    <property type="protein sequence ID" value="MET7013885.1"/>
    <property type="molecule type" value="Genomic_DNA"/>
</dbReference>
<proteinExistence type="inferred from homology"/>
<reference evidence="4 5" key="1">
    <citation type="submission" date="2024-07" db="EMBL/GenBank/DDBJ databases">
        <title>Uliginosibacterium flavum JJ3220;KACC:17644.</title>
        <authorList>
            <person name="Kim M.K."/>
        </authorList>
    </citation>
    <scope>NUCLEOTIDE SEQUENCE [LARGE SCALE GENOMIC DNA]</scope>
    <source>
        <strain evidence="4 5">KACC:17644</strain>
    </source>
</reference>
<evidence type="ECO:0000313" key="4">
    <source>
        <dbReference type="EMBL" id="MET7013885.1"/>
    </source>
</evidence>
<dbReference type="SUPFAM" id="SSF53146">
    <property type="entry name" value="Nitrogenase accessory factor-like"/>
    <property type="match status" value="1"/>
</dbReference>
<gene>
    <name evidence="4" type="ORF">ABXR19_06770</name>
</gene>
<comment type="similarity">
    <text evidence="1">Belongs to the NifX/NifY family.</text>
</comment>
<accession>A0ABV2TIY9</accession>
<dbReference type="InterPro" id="IPR051840">
    <property type="entry name" value="NifX/NifY_domain"/>
</dbReference>
<dbReference type="RefSeq" id="WP_354600347.1">
    <property type="nucleotide sequence ID" value="NZ_JBEWZI010000005.1"/>
</dbReference>
<comment type="caution">
    <text evidence="4">The sequence shown here is derived from an EMBL/GenBank/DDBJ whole genome shotgun (WGS) entry which is preliminary data.</text>
</comment>
<dbReference type="InterPro" id="IPR003731">
    <property type="entry name" value="Di-Nase_FeMo-co_biosynth"/>
</dbReference>
<dbReference type="PANTHER" id="PTHR33937">
    <property type="entry name" value="IRON-MOLYBDENUM PROTEIN-RELATED-RELATED"/>
    <property type="match status" value="1"/>
</dbReference>